<dbReference type="Proteomes" id="UP000886887">
    <property type="component" value="Unassembled WGS sequence"/>
</dbReference>
<reference evidence="2" key="2">
    <citation type="journal article" date="2021" name="PeerJ">
        <title>Extensive microbial diversity within the chicken gut microbiome revealed by metagenomics and culture.</title>
        <authorList>
            <person name="Gilroy R."/>
            <person name="Ravi A."/>
            <person name="Getino M."/>
            <person name="Pursley I."/>
            <person name="Horton D.L."/>
            <person name="Alikhan N.F."/>
            <person name="Baker D."/>
            <person name="Gharbi K."/>
            <person name="Hall N."/>
            <person name="Watson M."/>
            <person name="Adriaenssens E.M."/>
            <person name="Foster-Nyarko E."/>
            <person name="Jarju S."/>
            <person name="Secka A."/>
            <person name="Antonio M."/>
            <person name="Oren A."/>
            <person name="Chaudhuri R.R."/>
            <person name="La Ragione R."/>
            <person name="Hildebrand F."/>
            <person name="Pallen M.J."/>
        </authorList>
    </citation>
    <scope>NUCLEOTIDE SEQUENCE</scope>
    <source>
        <strain evidence="2">ChiSxjej2B14-6234</strain>
    </source>
</reference>
<name>A0A9D0ZB16_9FIRM</name>
<dbReference type="GO" id="GO:0016853">
    <property type="term" value="F:isomerase activity"/>
    <property type="evidence" value="ECO:0007669"/>
    <property type="project" value="UniProtKB-KW"/>
</dbReference>
<protein>
    <submittedName>
        <fullName evidence="2">Sugar phosphate isomerase/epimerase</fullName>
    </submittedName>
</protein>
<evidence type="ECO:0000313" key="2">
    <source>
        <dbReference type="EMBL" id="HIQ72249.1"/>
    </source>
</evidence>
<feature type="domain" description="Xylose isomerase-like TIM barrel" evidence="1">
    <location>
        <begin position="25"/>
        <end position="230"/>
    </location>
</feature>
<keyword evidence="2" id="KW-0413">Isomerase</keyword>
<sequence length="253" mass="29047">MRLGAQLYTVRTYIQNERDFRESMRRVAAIGYRDVQISGTGRIDPRTMRAICDEYGLKIGLTHTDPERILNDVEGVIADHDALGCDYVGIGGMPERYRSAAWVERFAEDFTRPAERLRAAGKRLMYHNHNFEWERMPDGRRMIDVLLASMPAELMGITLDTYWVQAAGADVLAFIDRVQDRIPCVHLKDMAVKGFEQRFAPVGEGNIDFARVLARLQQIGKTQYMYVEQDASYGEDPFDCLRRSYDNVRAMGY</sequence>
<gene>
    <name evidence="2" type="ORF">IAB73_08600</name>
</gene>
<dbReference type="SUPFAM" id="SSF51658">
    <property type="entry name" value="Xylose isomerase-like"/>
    <property type="match status" value="1"/>
</dbReference>
<dbReference type="PANTHER" id="PTHR12110:SF41">
    <property type="entry name" value="INOSOSE DEHYDRATASE"/>
    <property type="match status" value="1"/>
</dbReference>
<dbReference type="Pfam" id="PF01261">
    <property type="entry name" value="AP_endonuc_2"/>
    <property type="match status" value="1"/>
</dbReference>
<evidence type="ECO:0000313" key="3">
    <source>
        <dbReference type="Proteomes" id="UP000886887"/>
    </source>
</evidence>
<dbReference type="InterPro" id="IPR036237">
    <property type="entry name" value="Xyl_isomerase-like_sf"/>
</dbReference>
<reference evidence="2" key="1">
    <citation type="submission" date="2020-10" db="EMBL/GenBank/DDBJ databases">
        <authorList>
            <person name="Gilroy R."/>
        </authorList>
    </citation>
    <scope>NUCLEOTIDE SEQUENCE</scope>
    <source>
        <strain evidence="2">ChiSxjej2B14-6234</strain>
    </source>
</reference>
<dbReference type="InterPro" id="IPR013022">
    <property type="entry name" value="Xyl_isomerase-like_TIM-brl"/>
</dbReference>
<accession>A0A9D0ZB16</accession>
<proteinExistence type="predicted"/>
<dbReference type="Gene3D" id="3.20.20.150">
    <property type="entry name" value="Divalent-metal-dependent TIM barrel enzymes"/>
    <property type="match status" value="1"/>
</dbReference>
<dbReference type="AlphaFoldDB" id="A0A9D0ZB16"/>
<dbReference type="PANTHER" id="PTHR12110">
    <property type="entry name" value="HYDROXYPYRUVATE ISOMERASE"/>
    <property type="match status" value="1"/>
</dbReference>
<dbReference type="EMBL" id="DVFJ01000030">
    <property type="protein sequence ID" value="HIQ72249.1"/>
    <property type="molecule type" value="Genomic_DNA"/>
</dbReference>
<comment type="caution">
    <text evidence="2">The sequence shown here is derived from an EMBL/GenBank/DDBJ whole genome shotgun (WGS) entry which is preliminary data.</text>
</comment>
<organism evidence="2 3">
    <name type="scientific">Candidatus Onthenecus intestinigallinarum</name>
    <dbReference type="NCBI Taxonomy" id="2840875"/>
    <lineage>
        <taxon>Bacteria</taxon>
        <taxon>Bacillati</taxon>
        <taxon>Bacillota</taxon>
        <taxon>Clostridia</taxon>
        <taxon>Eubacteriales</taxon>
        <taxon>Candidatus Onthenecus</taxon>
    </lineage>
</organism>
<evidence type="ECO:0000259" key="1">
    <source>
        <dbReference type="Pfam" id="PF01261"/>
    </source>
</evidence>
<dbReference type="InterPro" id="IPR050312">
    <property type="entry name" value="IolE/XylAMocC-like"/>
</dbReference>